<dbReference type="InterPro" id="IPR052030">
    <property type="entry name" value="Peptidase_M20/M20A_hydrolases"/>
</dbReference>
<protein>
    <submittedName>
        <fullName evidence="1">Uncharacterized protein</fullName>
    </submittedName>
</protein>
<evidence type="ECO:0000313" key="2">
    <source>
        <dbReference type="Proteomes" id="UP000754883"/>
    </source>
</evidence>
<dbReference type="GO" id="GO:0016805">
    <property type="term" value="F:dipeptidase activity"/>
    <property type="evidence" value="ECO:0007669"/>
    <property type="project" value="TreeGrafter"/>
</dbReference>
<dbReference type="PANTHER" id="PTHR30575">
    <property type="entry name" value="PEPTIDASE M20"/>
    <property type="match status" value="1"/>
</dbReference>
<evidence type="ECO:0000313" key="1">
    <source>
        <dbReference type="EMBL" id="CAH0003632.1"/>
    </source>
</evidence>
<dbReference type="EMBL" id="CABFNO020001565">
    <property type="protein sequence ID" value="CAH0003632.1"/>
    <property type="molecule type" value="Genomic_DNA"/>
</dbReference>
<dbReference type="AlphaFoldDB" id="A0A9N9Y9U5"/>
<gene>
    <name evidence="1" type="ORF">CBYS24578_00009713</name>
</gene>
<keyword evidence="2" id="KW-1185">Reference proteome</keyword>
<dbReference type="Gene3D" id="3.40.630.10">
    <property type="entry name" value="Zn peptidases"/>
    <property type="match status" value="2"/>
</dbReference>
<organism evidence="1 2">
    <name type="scientific">Clonostachys byssicola</name>
    <dbReference type="NCBI Taxonomy" id="160290"/>
    <lineage>
        <taxon>Eukaryota</taxon>
        <taxon>Fungi</taxon>
        <taxon>Dikarya</taxon>
        <taxon>Ascomycota</taxon>
        <taxon>Pezizomycotina</taxon>
        <taxon>Sordariomycetes</taxon>
        <taxon>Hypocreomycetidae</taxon>
        <taxon>Hypocreales</taxon>
        <taxon>Bionectriaceae</taxon>
        <taxon>Clonostachys</taxon>
    </lineage>
</organism>
<proteinExistence type="predicted"/>
<dbReference type="PANTHER" id="PTHR30575:SF4">
    <property type="entry name" value="PEPTIDASE M20 DOMAIN-CONTAINING PROTEIN 2"/>
    <property type="match status" value="1"/>
</dbReference>
<dbReference type="Gene3D" id="3.30.70.360">
    <property type="match status" value="1"/>
</dbReference>
<reference evidence="1" key="1">
    <citation type="submission" date="2021-10" db="EMBL/GenBank/DDBJ databases">
        <authorList>
            <person name="Piombo E."/>
        </authorList>
    </citation>
    <scope>NUCLEOTIDE SEQUENCE</scope>
</reference>
<dbReference type="OrthoDB" id="6119954at2759"/>
<comment type="caution">
    <text evidence="1">The sequence shown here is derived from an EMBL/GenBank/DDBJ whole genome shotgun (WGS) entry which is preliminary data.</text>
</comment>
<dbReference type="SUPFAM" id="SSF53187">
    <property type="entry name" value="Zn-dependent exopeptidases"/>
    <property type="match status" value="1"/>
</dbReference>
<name>A0A9N9Y9U5_9HYPO</name>
<sequence>MIKMLDAGAYKDLDCSLMAHPGNNAYGAWARTLASWRANVTWTGSESAQLMVTDRIHHVIKNTDNLVTNVIPDRVESEWGVRDYWDQNPSFQLAKNYYGNLIEYFDPSKDETTSKFSIHTPEEEVEAGGSPSASSDQGNVSWFLPSIQVGFPIGGSAPKHNPGFTKVAGTDFAFDQAIITAKALALTGLEVLQNATFAENMKKEWEEMFAKLQF</sequence>
<accession>A0A9N9Y9U5</accession>
<dbReference type="Proteomes" id="UP000754883">
    <property type="component" value="Unassembled WGS sequence"/>
</dbReference>